<dbReference type="Gene3D" id="3.40.50.720">
    <property type="entry name" value="NAD(P)-binding Rossmann-like Domain"/>
    <property type="match status" value="1"/>
</dbReference>
<dbReference type="PROSITE" id="PS50965">
    <property type="entry name" value="NERD"/>
    <property type="match status" value="1"/>
</dbReference>
<dbReference type="GO" id="GO:0051287">
    <property type="term" value="F:NAD binding"/>
    <property type="evidence" value="ECO:0007669"/>
    <property type="project" value="InterPro"/>
</dbReference>
<dbReference type="Gene3D" id="3.30.360.10">
    <property type="entry name" value="Dihydrodipicolinate Reductase, domain 2"/>
    <property type="match status" value="1"/>
</dbReference>
<dbReference type="GO" id="GO:0003942">
    <property type="term" value="F:N-acetyl-gamma-glutamyl-phosphate reductase activity"/>
    <property type="evidence" value="ECO:0007669"/>
    <property type="project" value="UniProtKB-EC"/>
</dbReference>
<dbReference type="GO" id="GO:0003916">
    <property type="term" value="F:DNA topoisomerase activity"/>
    <property type="evidence" value="ECO:0007669"/>
    <property type="project" value="InterPro"/>
</dbReference>
<dbReference type="SUPFAM" id="SSF51735">
    <property type="entry name" value="NAD(P)-binding Rossmann-fold domains"/>
    <property type="match status" value="1"/>
</dbReference>
<dbReference type="Pfam" id="PF08378">
    <property type="entry name" value="NERD"/>
    <property type="match status" value="1"/>
</dbReference>
<feature type="transmembrane region" description="Helical" evidence="6">
    <location>
        <begin position="513"/>
        <end position="533"/>
    </location>
</feature>
<evidence type="ECO:0000313" key="9">
    <source>
        <dbReference type="Proteomes" id="UP000824071"/>
    </source>
</evidence>
<dbReference type="EC" id="1.2.1.38" evidence="8"/>
<dbReference type="Pfam" id="PF01118">
    <property type="entry name" value="Semialdhyde_dh"/>
    <property type="match status" value="1"/>
</dbReference>
<dbReference type="PANTHER" id="PTHR32338:SF10">
    <property type="entry name" value="N-ACETYL-GAMMA-GLUTAMYL-PHOSPHATE REDUCTASE, CHLOROPLASTIC-RELATED"/>
    <property type="match status" value="1"/>
</dbReference>
<dbReference type="SUPFAM" id="SSF57783">
    <property type="entry name" value="Zinc beta-ribbon"/>
    <property type="match status" value="1"/>
</dbReference>
<proteinExistence type="predicted"/>
<reference evidence="8" key="1">
    <citation type="submission" date="2020-10" db="EMBL/GenBank/DDBJ databases">
        <authorList>
            <person name="Gilroy R."/>
        </authorList>
    </citation>
    <scope>NUCLEOTIDE SEQUENCE</scope>
    <source>
        <strain evidence="8">ChiGjej1B1-19959</strain>
    </source>
</reference>
<keyword evidence="5 8" id="KW-0560">Oxidoreductase</keyword>
<evidence type="ECO:0000256" key="5">
    <source>
        <dbReference type="ARBA" id="ARBA00023002"/>
    </source>
</evidence>
<dbReference type="InterPro" id="IPR050085">
    <property type="entry name" value="AGPR"/>
</dbReference>
<keyword evidence="2" id="KW-0055">Arginine biosynthesis</keyword>
<feature type="transmembrane region" description="Helical" evidence="6">
    <location>
        <begin position="15"/>
        <end position="33"/>
    </location>
</feature>
<dbReference type="Gene3D" id="3.30.65.10">
    <property type="entry name" value="Bacterial Topoisomerase I, domain 1"/>
    <property type="match status" value="1"/>
</dbReference>
<dbReference type="InterPro" id="IPR011528">
    <property type="entry name" value="NERD"/>
</dbReference>
<evidence type="ECO:0000256" key="6">
    <source>
        <dbReference type="SAM" id="Phobius"/>
    </source>
</evidence>
<keyword evidence="1" id="KW-0963">Cytoplasm</keyword>
<keyword evidence="6" id="KW-0472">Membrane</keyword>
<dbReference type="Pfam" id="PF01396">
    <property type="entry name" value="Zn_ribbon_Top1"/>
    <property type="match status" value="1"/>
</dbReference>
<dbReference type="Proteomes" id="UP000824071">
    <property type="component" value="Unassembled WGS sequence"/>
</dbReference>
<dbReference type="GO" id="GO:0003677">
    <property type="term" value="F:DNA binding"/>
    <property type="evidence" value="ECO:0007669"/>
    <property type="project" value="InterPro"/>
</dbReference>
<dbReference type="SUPFAM" id="SSF55347">
    <property type="entry name" value="Glyceraldehyde-3-phosphate dehydrogenase-like, C-terminal domain"/>
    <property type="match status" value="1"/>
</dbReference>
<name>A0A9D1IF64_9FIRM</name>
<evidence type="ECO:0000313" key="8">
    <source>
        <dbReference type="EMBL" id="HIU35853.1"/>
    </source>
</evidence>
<gene>
    <name evidence="8" type="primary">argC</name>
    <name evidence="8" type="ORF">IAC53_04500</name>
</gene>
<keyword evidence="4" id="KW-0521">NADP</keyword>
<evidence type="ECO:0000256" key="2">
    <source>
        <dbReference type="ARBA" id="ARBA00022571"/>
    </source>
</evidence>
<dbReference type="EMBL" id="DVMW01000029">
    <property type="protein sequence ID" value="HIU35853.1"/>
    <property type="molecule type" value="Genomic_DNA"/>
</dbReference>
<keyword evidence="3" id="KW-0028">Amino-acid biosynthesis</keyword>
<organism evidence="8 9">
    <name type="scientific">Candidatus Fimenecus excrementigallinarum</name>
    <dbReference type="NCBI Taxonomy" id="2840816"/>
    <lineage>
        <taxon>Bacteria</taxon>
        <taxon>Bacillati</taxon>
        <taxon>Bacillota</taxon>
        <taxon>Clostridia</taxon>
        <taxon>Candidatus Fimenecus</taxon>
    </lineage>
</organism>
<dbReference type="CDD" id="cd23935">
    <property type="entry name" value="AGPR_2_C"/>
    <property type="match status" value="1"/>
</dbReference>
<dbReference type="NCBIfam" id="TIGR01851">
    <property type="entry name" value="argC_other"/>
    <property type="match status" value="1"/>
</dbReference>
<evidence type="ECO:0000259" key="7">
    <source>
        <dbReference type="PROSITE" id="PS50965"/>
    </source>
</evidence>
<sequence length="638" mass="71545">MGTEPMIQWLYSEESFNVFAFLVLVIIIGACVYRRCKKIKQYKETEYYKITGNSYSYINKDKGKYGEYLIYKYLLDLSGYKKFLFNCYVPTENGRTSEIDVILLHSSGIYVFESKNYSGWIFGTENQKYWTQTWRSGQKERFYNPIMQNHSHIKWLRKYLGEQYTYYSIIAFSDRCRLADITLMSEQSIVVNRYNVLREVQKISNRAKANLSTAEIDLIYNQLYSLTQVDAQVKRKHIDDITRDNNSIVAKDCAITEKSIPSPAALSDREEQRSKKQTAPDKRCLKCGGELVYRIATKGERKGKAFYGCSNFPKCRYIENIEETATQSMTKVFIDGSQGTTGLKIFDRLSKRTDIALHILTGDDRKDPAARKKALNEADVAFLCLPDAAAAEAAAWVENDRTVILDTSTAHRTSPGWAYGFPELSDAAFQKVQTGKRIAVPGCHASGFIALVEPLVRNGFIKPETYLSCTSLTGYSGGGKKMIAQYEAEADNPLLKAPRVYGLSQQHKHLKEMAAITGLAAAPAFCPIVAPFYSGMLVTVPLFAKDLQNGKTADDVKALYRALYHTSIVSYAHAPDEEGFLSAAKLSGLDRMEISVFGSSERILLAARYDNLGKGASGAALECMNIVMGLDPDYGLEL</sequence>
<evidence type="ECO:0000256" key="4">
    <source>
        <dbReference type="ARBA" id="ARBA00022857"/>
    </source>
</evidence>
<dbReference type="SMART" id="SM00859">
    <property type="entry name" value="Semialdhyde_dh"/>
    <property type="match status" value="1"/>
</dbReference>
<evidence type="ECO:0000256" key="1">
    <source>
        <dbReference type="ARBA" id="ARBA00022490"/>
    </source>
</evidence>
<protein>
    <submittedName>
        <fullName evidence="8">N-acetyl-gamma-glutamyl-phosphate reductase</fullName>
        <ecNumber evidence="8">1.2.1.38</ecNumber>
    </submittedName>
</protein>
<dbReference type="CDD" id="cd17896">
    <property type="entry name" value="AGPR_2_N"/>
    <property type="match status" value="1"/>
</dbReference>
<keyword evidence="6" id="KW-0812">Transmembrane</keyword>
<dbReference type="InterPro" id="IPR000534">
    <property type="entry name" value="Semialdehyde_DH_NAD-bd"/>
</dbReference>
<reference evidence="8" key="2">
    <citation type="journal article" date="2021" name="PeerJ">
        <title>Extensive microbial diversity within the chicken gut microbiome revealed by metagenomics and culture.</title>
        <authorList>
            <person name="Gilroy R."/>
            <person name="Ravi A."/>
            <person name="Getino M."/>
            <person name="Pursley I."/>
            <person name="Horton D.L."/>
            <person name="Alikhan N.F."/>
            <person name="Baker D."/>
            <person name="Gharbi K."/>
            <person name="Hall N."/>
            <person name="Watson M."/>
            <person name="Adriaenssens E.M."/>
            <person name="Foster-Nyarko E."/>
            <person name="Jarju S."/>
            <person name="Secka A."/>
            <person name="Antonio M."/>
            <person name="Oren A."/>
            <person name="Chaudhuri R.R."/>
            <person name="La Ragione R."/>
            <person name="Hildebrand F."/>
            <person name="Pallen M.J."/>
        </authorList>
    </citation>
    <scope>NUCLEOTIDE SEQUENCE</scope>
    <source>
        <strain evidence="8">ChiGjej1B1-19959</strain>
    </source>
</reference>
<dbReference type="GO" id="GO:0006526">
    <property type="term" value="P:L-arginine biosynthetic process"/>
    <property type="evidence" value="ECO:0007669"/>
    <property type="project" value="UniProtKB-KW"/>
</dbReference>
<comment type="caution">
    <text evidence="8">The sequence shown here is derived from an EMBL/GenBank/DDBJ whole genome shotgun (WGS) entry which is preliminary data.</text>
</comment>
<dbReference type="InterPro" id="IPR036291">
    <property type="entry name" value="NAD(P)-bd_dom_sf"/>
</dbReference>
<dbReference type="PANTHER" id="PTHR32338">
    <property type="entry name" value="N-ACETYL-GAMMA-GLUTAMYL-PHOSPHATE REDUCTASE, CHLOROPLASTIC-RELATED-RELATED"/>
    <property type="match status" value="1"/>
</dbReference>
<accession>A0A9D1IF64</accession>
<dbReference type="GO" id="GO:0005737">
    <property type="term" value="C:cytoplasm"/>
    <property type="evidence" value="ECO:0007669"/>
    <property type="project" value="InterPro"/>
</dbReference>
<dbReference type="InterPro" id="IPR013498">
    <property type="entry name" value="Topo_IA_Znf"/>
</dbReference>
<dbReference type="AlphaFoldDB" id="A0A9D1IF64"/>
<dbReference type="Pfam" id="PF22698">
    <property type="entry name" value="Semialdhyde_dhC_1"/>
    <property type="match status" value="1"/>
</dbReference>
<feature type="domain" description="NERD" evidence="7">
    <location>
        <begin position="62"/>
        <end position="179"/>
    </location>
</feature>
<dbReference type="GO" id="GO:0005694">
    <property type="term" value="C:chromosome"/>
    <property type="evidence" value="ECO:0007669"/>
    <property type="project" value="InterPro"/>
</dbReference>
<evidence type="ECO:0000256" key="3">
    <source>
        <dbReference type="ARBA" id="ARBA00022605"/>
    </source>
</evidence>
<keyword evidence="6" id="KW-1133">Transmembrane helix</keyword>
<dbReference type="InterPro" id="IPR010136">
    <property type="entry name" value="AGPR_type-2"/>
</dbReference>
<dbReference type="GO" id="GO:0006265">
    <property type="term" value="P:DNA topological change"/>
    <property type="evidence" value="ECO:0007669"/>
    <property type="project" value="InterPro"/>
</dbReference>
<dbReference type="InterPro" id="IPR058924">
    <property type="entry name" value="AGPR_dimerisation_dom"/>
</dbReference>